<proteinExistence type="predicted"/>
<dbReference type="InterPro" id="IPR003594">
    <property type="entry name" value="HATPase_dom"/>
</dbReference>
<name>A0ABU9FYV9_9VIBR</name>
<feature type="domain" description="Histidine kinase/HSP90-like ATPase" evidence="1">
    <location>
        <begin position="1"/>
        <end position="39"/>
    </location>
</feature>
<accession>A0ABU9FYV9</accession>
<reference evidence="2 3" key="1">
    <citation type="submission" date="2024-02" db="EMBL/GenBank/DDBJ databases">
        <title>Bacteria isolated from the canopy kelp, Nereocystis luetkeana.</title>
        <authorList>
            <person name="Pfister C.A."/>
            <person name="Younker I.T."/>
            <person name="Light S.H."/>
        </authorList>
    </citation>
    <scope>NUCLEOTIDE SEQUENCE [LARGE SCALE GENOMIC DNA]</scope>
    <source>
        <strain evidence="2 3">TI.1.15</strain>
    </source>
</reference>
<keyword evidence="3" id="KW-1185">Reference proteome</keyword>
<gene>
    <name evidence="2" type="ORF">V8Z71_24420</name>
</gene>
<protein>
    <submittedName>
        <fullName evidence="2">ATP-binding protein</fullName>
    </submittedName>
</protein>
<dbReference type="GO" id="GO:0005524">
    <property type="term" value="F:ATP binding"/>
    <property type="evidence" value="ECO:0007669"/>
    <property type="project" value="UniProtKB-KW"/>
</dbReference>
<dbReference type="SUPFAM" id="SSF55874">
    <property type="entry name" value="ATPase domain of HSP90 chaperone/DNA topoisomerase II/histidine kinase"/>
    <property type="match status" value="1"/>
</dbReference>
<keyword evidence="2" id="KW-0547">Nucleotide-binding</keyword>
<dbReference type="Proteomes" id="UP001377160">
    <property type="component" value="Unassembled WGS sequence"/>
</dbReference>
<dbReference type="EMBL" id="JBANDX010000253">
    <property type="protein sequence ID" value="MEL0611419.1"/>
    <property type="molecule type" value="Genomic_DNA"/>
</dbReference>
<evidence type="ECO:0000259" key="1">
    <source>
        <dbReference type="Pfam" id="PF02518"/>
    </source>
</evidence>
<sequence length="43" mass="4507">QGHGLGLAICRNIMHGHGGDLIIRNTSPGGLEANVYIPRGLEV</sequence>
<dbReference type="Gene3D" id="3.30.565.10">
    <property type="entry name" value="Histidine kinase-like ATPase, C-terminal domain"/>
    <property type="match status" value="1"/>
</dbReference>
<dbReference type="RefSeq" id="WP_341636257.1">
    <property type="nucleotide sequence ID" value="NZ_JBANDX010000253.1"/>
</dbReference>
<dbReference type="InterPro" id="IPR036890">
    <property type="entry name" value="HATPase_C_sf"/>
</dbReference>
<comment type="caution">
    <text evidence="2">The sequence shown here is derived from an EMBL/GenBank/DDBJ whole genome shotgun (WGS) entry which is preliminary data.</text>
</comment>
<evidence type="ECO:0000313" key="2">
    <source>
        <dbReference type="EMBL" id="MEL0611419.1"/>
    </source>
</evidence>
<dbReference type="Pfam" id="PF02518">
    <property type="entry name" value="HATPase_c"/>
    <property type="match status" value="1"/>
</dbReference>
<keyword evidence="2" id="KW-0067">ATP-binding</keyword>
<organism evidence="2 3">
    <name type="scientific">Vibrio echinoideorum</name>
    <dbReference type="NCBI Taxonomy" id="2100116"/>
    <lineage>
        <taxon>Bacteria</taxon>
        <taxon>Pseudomonadati</taxon>
        <taxon>Pseudomonadota</taxon>
        <taxon>Gammaproteobacteria</taxon>
        <taxon>Vibrionales</taxon>
        <taxon>Vibrionaceae</taxon>
        <taxon>Vibrio</taxon>
    </lineage>
</organism>
<feature type="non-terminal residue" evidence="2">
    <location>
        <position position="1"/>
    </location>
</feature>
<evidence type="ECO:0000313" key="3">
    <source>
        <dbReference type="Proteomes" id="UP001377160"/>
    </source>
</evidence>